<dbReference type="SUPFAM" id="SSF46689">
    <property type="entry name" value="Homeodomain-like"/>
    <property type="match status" value="1"/>
</dbReference>
<keyword evidence="5" id="KW-1185">Reference proteome</keyword>
<evidence type="ECO:0000256" key="1">
    <source>
        <dbReference type="ARBA" id="ARBA00023125"/>
    </source>
</evidence>
<keyword evidence="1 2" id="KW-0238">DNA-binding</keyword>
<gene>
    <name evidence="4" type="ORF">AQ490_00755</name>
</gene>
<name>A0A0T6LYS1_WENVI</name>
<dbReference type="eggNOG" id="COG1309">
    <property type="taxonomic scope" value="Bacteria"/>
</dbReference>
<dbReference type="OrthoDB" id="8701707at2"/>
<reference evidence="4 5" key="1">
    <citation type="submission" date="2015-10" db="EMBL/GenBank/DDBJ databases">
        <title>Draft genome sequence of pyrrolomycin-producing Streptomyces vitaminophilus.</title>
        <authorList>
            <person name="Graham D.E."/>
            <person name="Mahan K.M."/>
            <person name="Klingeman D.M."/>
            <person name="Hettich R.L."/>
            <person name="Parry R.J."/>
        </authorList>
    </citation>
    <scope>NUCLEOTIDE SEQUENCE [LARGE SCALE GENOMIC DNA]</scope>
    <source>
        <strain evidence="4 5">ATCC 31673</strain>
    </source>
</reference>
<evidence type="ECO:0000313" key="4">
    <source>
        <dbReference type="EMBL" id="KRV51331.1"/>
    </source>
</evidence>
<dbReference type="GO" id="GO:0000976">
    <property type="term" value="F:transcription cis-regulatory region binding"/>
    <property type="evidence" value="ECO:0007669"/>
    <property type="project" value="TreeGrafter"/>
</dbReference>
<dbReference type="InterPro" id="IPR009057">
    <property type="entry name" value="Homeodomain-like_sf"/>
</dbReference>
<sequence length="209" mass="21694">MARPPRFDTARLLDAAVCLAAAHGPAGVTMSAVAKTVGAPSGSVYHRFPGRNALLAEVWLRTVERFQDGYLGALDSAANPVRAGCAAARHVVGWSRAHPQEAALLLHGADEFGRADWSAEHVHRAQRGNERVRAAVTSLATGLGAEGPRATERIALALVDLPLSLVRRHLRAGTPLPAHAEDLAEECTAALLGAPPAGSTPPPGVPTTG</sequence>
<dbReference type="InterPro" id="IPR001647">
    <property type="entry name" value="HTH_TetR"/>
</dbReference>
<evidence type="ECO:0000259" key="3">
    <source>
        <dbReference type="PROSITE" id="PS50977"/>
    </source>
</evidence>
<dbReference type="EMBL" id="LLZU01000001">
    <property type="protein sequence ID" value="KRV51331.1"/>
    <property type="molecule type" value="Genomic_DNA"/>
</dbReference>
<dbReference type="PANTHER" id="PTHR30055">
    <property type="entry name" value="HTH-TYPE TRANSCRIPTIONAL REGULATOR RUTR"/>
    <property type="match status" value="1"/>
</dbReference>
<dbReference type="PANTHER" id="PTHR30055:SF148">
    <property type="entry name" value="TETR-FAMILY TRANSCRIPTIONAL REGULATOR"/>
    <property type="match status" value="1"/>
</dbReference>
<protein>
    <submittedName>
        <fullName evidence="4">TetR family transcriptional regulator</fullName>
    </submittedName>
</protein>
<dbReference type="STRING" id="76728.AQ490_00755"/>
<dbReference type="Pfam" id="PF00440">
    <property type="entry name" value="TetR_N"/>
    <property type="match status" value="1"/>
</dbReference>
<dbReference type="PROSITE" id="PS50977">
    <property type="entry name" value="HTH_TETR_2"/>
    <property type="match status" value="1"/>
</dbReference>
<dbReference type="RefSeq" id="WP_018383201.1">
    <property type="nucleotide sequence ID" value="NZ_LLZU01000001.1"/>
</dbReference>
<feature type="domain" description="HTH tetR-type" evidence="3">
    <location>
        <begin position="6"/>
        <end position="66"/>
    </location>
</feature>
<proteinExistence type="predicted"/>
<organism evidence="4 5">
    <name type="scientific">Wenjunlia vitaminophila</name>
    <name type="common">Streptomyces vitaminophilus</name>
    <dbReference type="NCBI Taxonomy" id="76728"/>
    <lineage>
        <taxon>Bacteria</taxon>
        <taxon>Bacillati</taxon>
        <taxon>Actinomycetota</taxon>
        <taxon>Actinomycetes</taxon>
        <taxon>Kitasatosporales</taxon>
        <taxon>Streptomycetaceae</taxon>
        <taxon>Wenjunlia</taxon>
    </lineage>
</organism>
<evidence type="ECO:0000313" key="5">
    <source>
        <dbReference type="Proteomes" id="UP000050867"/>
    </source>
</evidence>
<comment type="caution">
    <text evidence="4">The sequence shown here is derived from an EMBL/GenBank/DDBJ whole genome shotgun (WGS) entry which is preliminary data.</text>
</comment>
<dbReference type="InterPro" id="IPR050109">
    <property type="entry name" value="HTH-type_TetR-like_transc_reg"/>
</dbReference>
<feature type="DNA-binding region" description="H-T-H motif" evidence="2">
    <location>
        <begin position="29"/>
        <end position="48"/>
    </location>
</feature>
<dbReference type="Proteomes" id="UP000050867">
    <property type="component" value="Unassembled WGS sequence"/>
</dbReference>
<dbReference type="GO" id="GO:0003700">
    <property type="term" value="F:DNA-binding transcription factor activity"/>
    <property type="evidence" value="ECO:0007669"/>
    <property type="project" value="TreeGrafter"/>
</dbReference>
<accession>A0A0T6LYS1</accession>
<dbReference type="Gene3D" id="1.10.357.10">
    <property type="entry name" value="Tetracycline Repressor, domain 2"/>
    <property type="match status" value="1"/>
</dbReference>
<evidence type="ECO:0000256" key="2">
    <source>
        <dbReference type="PROSITE-ProRule" id="PRU00335"/>
    </source>
</evidence>
<dbReference type="AlphaFoldDB" id="A0A0T6LYS1"/>